<dbReference type="InterPro" id="IPR000477">
    <property type="entry name" value="RT_dom"/>
</dbReference>
<evidence type="ECO:0000313" key="3">
    <source>
        <dbReference type="Proteomes" id="UP000257109"/>
    </source>
</evidence>
<dbReference type="InterPro" id="IPR043128">
    <property type="entry name" value="Rev_trsase/Diguanyl_cyclase"/>
</dbReference>
<feature type="domain" description="Reverse transcriptase" evidence="1">
    <location>
        <begin position="58"/>
        <end position="172"/>
    </location>
</feature>
<feature type="non-terminal residue" evidence="2">
    <location>
        <position position="1"/>
    </location>
</feature>
<evidence type="ECO:0000259" key="1">
    <source>
        <dbReference type="Pfam" id="PF00078"/>
    </source>
</evidence>
<dbReference type="AlphaFoldDB" id="A0A371GK24"/>
<dbReference type="InterPro" id="IPR053134">
    <property type="entry name" value="RNA-dir_DNA_polymerase"/>
</dbReference>
<dbReference type="Pfam" id="PF00078">
    <property type="entry name" value="RVT_1"/>
    <property type="match status" value="1"/>
</dbReference>
<proteinExistence type="predicted"/>
<comment type="caution">
    <text evidence="2">The sequence shown here is derived from an EMBL/GenBank/DDBJ whole genome shotgun (WGS) entry which is preliminary data.</text>
</comment>
<dbReference type="OrthoDB" id="1723412at2759"/>
<keyword evidence="3" id="KW-1185">Reference proteome</keyword>
<dbReference type="Gene3D" id="3.30.70.270">
    <property type="match status" value="1"/>
</dbReference>
<protein>
    <recommendedName>
        <fullName evidence="1">Reverse transcriptase domain-containing protein</fullName>
    </recommendedName>
</protein>
<reference evidence="2" key="1">
    <citation type="submission" date="2018-05" db="EMBL/GenBank/DDBJ databases">
        <title>Draft genome of Mucuna pruriens seed.</title>
        <authorList>
            <person name="Nnadi N.E."/>
            <person name="Vos R."/>
            <person name="Hasami M.H."/>
            <person name="Devisetty U.K."/>
            <person name="Aguiy J.C."/>
        </authorList>
    </citation>
    <scope>NUCLEOTIDE SEQUENCE [LARGE SCALE GENOMIC DNA]</scope>
    <source>
        <strain evidence="2">JCA_2017</strain>
    </source>
</reference>
<dbReference type="SUPFAM" id="SSF56672">
    <property type="entry name" value="DNA/RNA polymerases"/>
    <property type="match status" value="1"/>
</dbReference>
<name>A0A371GK24_MUCPR</name>
<evidence type="ECO:0000313" key="2">
    <source>
        <dbReference type="EMBL" id="RDX90683.1"/>
    </source>
</evidence>
<sequence length="182" mass="21409">MPPFLCIKTYWRKKPDRKAAAQMTKSDHLGCFEERISKKSGLTLIKNRHDKLVPTRIQNNWRVCINYRKLNQATRKDHFPLPFNDQVLERLAEKSHYCFLNGFFGYMQIHIAPIDQHKTTFTCPFSTFAYTWMSFGLCNTSSTFQRCMINNFLDLLKDCMEVFMDDFTAKLRTSQPIKSISA</sequence>
<dbReference type="PANTHER" id="PTHR24559">
    <property type="entry name" value="TRANSPOSON TY3-I GAG-POL POLYPROTEIN"/>
    <property type="match status" value="1"/>
</dbReference>
<dbReference type="InterPro" id="IPR043502">
    <property type="entry name" value="DNA/RNA_pol_sf"/>
</dbReference>
<dbReference type="Gene3D" id="3.10.10.10">
    <property type="entry name" value="HIV Type 1 Reverse Transcriptase, subunit A, domain 1"/>
    <property type="match status" value="1"/>
</dbReference>
<dbReference type="PANTHER" id="PTHR24559:SF444">
    <property type="entry name" value="REVERSE TRANSCRIPTASE DOMAIN-CONTAINING PROTEIN"/>
    <property type="match status" value="1"/>
</dbReference>
<organism evidence="2 3">
    <name type="scientific">Mucuna pruriens</name>
    <name type="common">Velvet bean</name>
    <name type="synonym">Dolichos pruriens</name>
    <dbReference type="NCBI Taxonomy" id="157652"/>
    <lineage>
        <taxon>Eukaryota</taxon>
        <taxon>Viridiplantae</taxon>
        <taxon>Streptophyta</taxon>
        <taxon>Embryophyta</taxon>
        <taxon>Tracheophyta</taxon>
        <taxon>Spermatophyta</taxon>
        <taxon>Magnoliopsida</taxon>
        <taxon>eudicotyledons</taxon>
        <taxon>Gunneridae</taxon>
        <taxon>Pentapetalae</taxon>
        <taxon>rosids</taxon>
        <taxon>fabids</taxon>
        <taxon>Fabales</taxon>
        <taxon>Fabaceae</taxon>
        <taxon>Papilionoideae</taxon>
        <taxon>50 kb inversion clade</taxon>
        <taxon>NPAAA clade</taxon>
        <taxon>indigoferoid/millettioid clade</taxon>
        <taxon>Phaseoleae</taxon>
        <taxon>Mucuna</taxon>
    </lineage>
</organism>
<gene>
    <name evidence="2" type="ORF">CR513_27424</name>
</gene>
<dbReference type="CDD" id="cd01647">
    <property type="entry name" value="RT_LTR"/>
    <property type="match status" value="1"/>
</dbReference>
<dbReference type="Proteomes" id="UP000257109">
    <property type="component" value="Unassembled WGS sequence"/>
</dbReference>
<dbReference type="EMBL" id="QJKJ01005318">
    <property type="protein sequence ID" value="RDX90683.1"/>
    <property type="molecule type" value="Genomic_DNA"/>
</dbReference>
<accession>A0A371GK24</accession>